<reference evidence="1 2" key="1">
    <citation type="journal article" date="2017" name="Front. Genet.">
        <title>Draft sequencing of the heterozygous diploid genome of Satsuma (Citrus unshiu Marc.) using a hybrid assembly approach.</title>
        <authorList>
            <person name="Shimizu T."/>
            <person name="Tanizawa Y."/>
            <person name="Mochizuki T."/>
            <person name="Nagasaki H."/>
            <person name="Yoshioka T."/>
            <person name="Toyoda A."/>
            <person name="Fujiyama A."/>
            <person name="Kaminuma E."/>
            <person name="Nakamura Y."/>
        </authorList>
    </citation>
    <scope>NUCLEOTIDE SEQUENCE [LARGE SCALE GENOMIC DNA]</scope>
    <source>
        <strain evidence="2">cv. Miyagawa wase</strain>
    </source>
</reference>
<dbReference type="AlphaFoldDB" id="A0A2H5PFC1"/>
<dbReference type="InterPro" id="IPR017853">
    <property type="entry name" value="GH"/>
</dbReference>
<accession>A0A2H5PFC1</accession>
<dbReference type="SUPFAM" id="SSF51445">
    <property type="entry name" value="(Trans)glycosidases"/>
    <property type="match status" value="1"/>
</dbReference>
<dbReference type="EMBL" id="BDQV01000067">
    <property type="protein sequence ID" value="GAY51034.1"/>
    <property type="molecule type" value="Genomic_DNA"/>
</dbReference>
<comment type="caution">
    <text evidence="1">The sequence shown here is derived from an EMBL/GenBank/DDBJ whole genome shotgun (WGS) entry which is preliminary data.</text>
</comment>
<proteinExistence type="predicted"/>
<dbReference type="STRING" id="55188.A0A2H5PFC1"/>
<sequence>MDNSACQLLNNLLETQDSQEKAIRPYSVTEKRNDTLAIDAALKDQHRISFILKHLYRIRRAIDGRRDLILDSRHGLYYTDYKNNLTRIPKDSAKWFHAFIKGQGQASGFTLLHHIIKLC</sequence>
<dbReference type="Gene3D" id="3.20.20.80">
    <property type="entry name" value="Glycosidases"/>
    <property type="match status" value="1"/>
</dbReference>
<protein>
    <submittedName>
        <fullName evidence="1">Uncharacterized protein</fullName>
    </submittedName>
</protein>
<organism evidence="1 2">
    <name type="scientific">Citrus unshiu</name>
    <name type="common">Satsuma mandarin</name>
    <name type="synonym">Citrus nobilis var. unshiu</name>
    <dbReference type="NCBI Taxonomy" id="55188"/>
    <lineage>
        <taxon>Eukaryota</taxon>
        <taxon>Viridiplantae</taxon>
        <taxon>Streptophyta</taxon>
        <taxon>Embryophyta</taxon>
        <taxon>Tracheophyta</taxon>
        <taxon>Spermatophyta</taxon>
        <taxon>Magnoliopsida</taxon>
        <taxon>eudicotyledons</taxon>
        <taxon>Gunneridae</taxon>
        <taxon>Pentapetalae</taxon>
        <taxon>rosids</taxon>
        <taxon>malvids</taxon>
        <taxon>Sapindales</taxon>
        <taxon>Rutaceae</taxon>
        <taxon>Aurantioideae</taxon>
        <taxon>Citrus</taxon>
    </lineage>
</organism>
<dbReference type="Proteomes" id="UP000236630">
    <property type="component" value="Unassembled WGS sequence"/>
</dbReference>
<name>A0A2H5PFC1_CITUN</name>
<evidence type="ECO:0000313" key="1">
    <source>
        <dbReference type="EMBL" id="GAY51034.1"/>
    </source>
</evidence>
<evidence type="ECO:0000313" key="2">
    <source>
        <dbReference type="Proteomes" id="UP000236630"/>
    </source>
</evidence>
<keyword evidence="2" id="KW-1185">Reference proteome</keyword>
<gene>
    <name evidence="1" type="ORF">CUMW_131170</name>
</gene>